<feature type="region of interest" description="Disordered" evidence="2">
    <location>
        <begin position="122"/>
        <end position="223"/>
    </location>
</feature>
<evidence type="ECO:0000256" key="1">
    <source>
        <dbReference type="SAM" id="Coils"/>
    </source>
</evidence>
<dbReference type="PANTHER" id="PTHR14305">
    <property type="entry name" value="E3 UBIQUITIN-PROTEIN LIGASE CCNB1IP1"/>
    <property type="match status" value="1"/>
</dbReference>
<proteinExistence type="predicted"/>
<sequence length="271" mass="29389">MECASRSLAFYTYQTSQEIIYQEHLAKGLTEKYNVLSQQMDQLIHDANSQIKMLQDKVQAQQADCEALEAKNNELSNAFLVKAKALARQKKMYDSLKGQVMASQVAVAAGDEAEMTLQTSRADNRFIDRMPGARTGNGIFSHPGGAFQQSVNNRLHNRQGSGSSGSSRQQRAGIGLGPAPNYAQHLQGRGLASRTHTGQSAPVGTPRQSRLPVIGGSRQAPTNHMNVEPSYQASPMLQRQNVGNNSLNRGFGNPMLGVPKVTGRTGGPLQR</sequence>
<organism evidence="3 4">
    <name type="scientific">Didymella heteroderae</name>
    <dbReference type="NCBI Taxonomy" id="1769908"/>
    <lineage>
        <taxon>Eukaryota</taxon>
        <taxon>Fungi</taxon>
        <taxon>Dikarya</taxon>
        <taxon>Ascomycota</taxon>
        <taxon>Pezizomycotina</taxon>
        <taxon>Dothideomycetes</taxon>
        <taxon>Pleosporomycetidae</taxon>
        <taxon>Pleosporales</taxon>
        <taxon>Pleosporineae</taxon>
        <taxon>Didymellaceae</taxon>
        <taxon>Didymella</taxon>
    </lineage>
</organism>
<keyword evidence="1" id="KW-0175">Coiled coil</keyword>
<dbReference type="InterPro" id="IPR042448">
    <property type="entry name" value="CCNB1IP1"/>
</dbReference>
<dbReference type="GO" id="GO:0000795">
    <property type="term" value="C:synaptonemal complex"/>
    <property type="evidence" value="ECO:0007669"/>
    <property type="project" value="InterPro"/>
</dbReference>
<reference evidence="3" key="1">
    <citation type="submission" date="2019-04" db="EMBL/GenBank/DDBJ databases">
        <title>Sequencing of skin fungus with MAO and IRED activity.</title>
        <authorList>
            <person name="Marsaioli A.J."/>
            <person name="Bonatto J.M.C."/>
            <person name="Reis Junior O."/>
        </authorList>
    </citation>
    <scope>NUCLEOTIDE SEQUENCE</scope>
    <source>
        <strain evidence="3">28M1</strain>
    </source>
</reference>
<dbReference type="OrthoDB" id="441210at2759"/>
<protein>
    <submittedName>
        <fullName evidence="3">Uncharacterized protein</fullName>
    </submittedName>
</protein>
<feature type="compositionally biased region" description="Low complexity" evidence="2">
    <location>
        <begin position="158"/>
        <end position="171"/>
    </location>
</feature>
<evidence type="ECO:0000313" key="3">
    <source>
        <dbReference type="EMBL" id="KAF3043161.1"/>
    </source>
</evidence>
<evidence type="ECO:0000313" key="4">
    <source>
        <dbReference type="Proteomes" id="UP000758155"/>
    </source>
</evidence>
<name>A0A9P5C434_9PLEO</name>
<dbReference type="GO" id="GO:0061630">
    <property type="term" value="F:ubiquitin protein ligase activity"/>
    <property type="evidence" value="ECO:0007669"/>
    <property type="project" value="InterPro"/>
</dbReference>
<accession>A0A9P5C434</accession>
<feature type="region of interest" description="Disordered" evidence="2">
    <location>
        <begin position="249"/>
        <end position="271"/>
    </location>
</feature>
<comment type="caution">
    <text evidence="3">The sequence shown here is derived from an EMBL/GenBank/DDBJ whole genome shotgun (WGS) entry which is preliminary data.</text>
</comment>
<dbReference type="GO" id="GO:0007131">
    <property type="term" value="P:reciprocal meiotic recombination"/>
    <property type="evidence" value="ECO:0007669"/>
    <property type="project" value="InterPro"/>
</dbReference>
<dbReference type="EMBL" id="SWKV01000013">
    <property type="protein sequence ID" value="KAF3043161.1"/>
    <property type="molecule type" value="Genomic_DNA"/>
</dbReference>
<evidence type="ECO:0000256" key="2">
    <source>
        <dbReference type="SAM" id="MobiDB-lite"/>
    </source>
</evidence>
<feature type="coiled-coil region" evidence="1">
    <location>
        <begin position="26"/>
        <end position="78"/>
    </location>
</feature>
<keyword evidence="4" id="KW-1185">Reference proteome</keyword>
<feature type="compositionally biased region" description="Polar residues" evidence="2">
    <location>
        <begin position="194"/>
        <end position="208"/>
    </location>
</feature>
<dbReference type="Proteomes" id="UP000758155">
    <property type="component" value="Unassembled WGS sequence"/>
</dbReference>
<dbReference type="AlphaFoldDB" id="A0A9P5C434"/>
<gene>
    <name evidence="3" type="ORF">E8E12_006054</name>
</gene>
<dbReference type="PANTHER" id="PTHR14305:SF0">
    <property type="entry name" value="E3 UBIQUITIN-PROTEIN LIGASE CCNB1IP1"/>
    <property type="match status" value="1"/>
</dbReference>